<proteinExistence type="predicted"/>
<sequence>MRIAVFLFIIGINNFLWSQEADTLKVTAQDSAVLYSIELKEVVVSREETALEAERRKLLILKRRVYKTYPYAKATAEKLKQLNETMAKLKTKKEKKKYFKIVEKYLQEEFEPRLKKLSRKDGQILVKLIYRQTGESTFDLIKDYKSGWKAFWSNNTAKLFNIDLKEEYRPFDELEDFHIESILVTAFRQGHLVKQDPAIPIDLKELAATWRAKIEKAREERKAKELGKQ</sequence>
<dbReference type="EMBL" id="CP029463">
    <property type="protein sequence ID" value="AWM14760.1"/>
    <property type="molecule type" value="Genomic_DNA"/>
</dbReference>
<dbReference type="InterPro" id="IPR025636">
    <property type="entry name" value="DUF4294"/>
</dbReference>
<dbReference type="KEGG" id="fse:DI487_13435"/>
<dbReference type="AlphaFoldDB" id="A0A2U8QX22"/>
<keyword evidence="2" id="KW-1185">Reference proteome</keyword>
<dbReference type="OrthoDB" id="1491885at2"/>
<accession>A0A2U8QX22</accession>
<evidence type="ECO:0000313" key="2">
    <source>
        <dbReference type="Proteomes" id="UP000245429"/>
    </source>
</evidence>
<name>A0A2U8QX22_9FLAO</name>
<reference evidence="1 2" key="1">
    <citation type="submission" date="2018-05" db="EMBL/GenBank/DDBJ databases">
        <title>Flavobacterium sp. MEBiC07310.</title>
        <authorList>
            <person name="Baek K."/>
        </authorList>
    </citation>
    <scope>NUCLEOTIDE SEQUENCE [LARGE SCALE GENOMIC DNA]</scope>
    <source>
        <strain evidence="1 2">MEBiC07310</strain>
    </source>
</reference>
<organism evidence="1 2">
    <name type="scientific">Flavobacterium sediminis</name>
    <dbReference type="NCBI Taxonomy" id="2201181"/>
    <lineage>
        <taxon>Bacteria</taxon>
        <taxon>Pseudomonadati</taxon>
        <taxon>Bacteroidota</taxon>
        <taxon>Flavobacteriia</taxon>
        <taxon>Flavobacteriales</taxon>
        <taxon>Flavobacteriaceae</taxon>
        <taxon>Flavobacterium</taxon>
    </lineage>
</organism>
<dbReference type="Proteomes" id="UP000245429">
    <property type="component" value="Chromosome"/>
</dbReference>
<protein>
    <submittedName>
        <fullName evidence="1">DUF4294 domain-containing protein</fullName>
    </submittedName>
</protein>
<dbReference type="RefSeq" id="WP_109570098.1">
    <property type="nucleotide sequence ID" value="NZ_CP029463.1"/>
</dbReference>
<dbReference type="Pfam" id="PF14127">
    <property type="entry name" value="DUF4294"/>
    <property type="match status" value="1"/>
</dbReference>
<gene>
    <name evidence="1" type="ORF">DI487_13435</name>
</gene>
<evidence type="ECO:0000313" key="1">
    <source>
        <dbReference type="EMBL" id="AWM14760.1"/>
    </source>
</evidence>